<accession>A0A8J7KU81</accession>
<keyword evidence="11 12" id="KW-0472">Membrane</keyword>
<dbReference type="InterPro" id="IPR005524">
    <property type="entry name" value="DUF318"/>
</dbReference>
<proteinExistence type="inferred from homology"/>
<evidence type="ECO:0000256" key="5">
    <source>
        <dbReference type="ARBA" id="ARBA00022692"/>
    </source>
</evidence>
<evidence type="ECO:0000256" key="11">
    <source>
        <dbReference type="ARBA" id="ARBA00023136"/>
    </source>
</evidence>
<keyword evidence="9" id="KW-0408">Iron</keyword>
<evidence type="ECO:0000313" key="15">
    <source>
        <dbReference type="Proteomes" id="UP000623269"/>
    </source>
</evidence>
<dbReference type="PROSITE" id="PS51379">
    <property type="entry name" value="4FE4S_FER_2"/>
    <property type="match status" value="1"/>
</dbReference>
<comment type="similarity">
    <text evidence="2">Belongs to the UPF0718 family.</text>
</comment>
<dbReference type="PANTHER" id="PTHR36923:SF3">
    <property type="entry name" value="FERREDOXIN"/>
    <property type="match status" value="1"/>
</dbReference>
<dbReference type="SUPFAM" id="SSF54862">
    <property type="entry name" value="4Fe-4S ferredoxins"/>
    <property type="match status" value="1"/>
</dbReference>
<evidence type="ECO:0000256" key="10">
    <source>
        <dbReference type="ARBA" id="ARBA00023014"/>
    </source>
</evidence>
<comment type="caution">
    <text evidence="14">The sequence shown here is derived from an EMBL/GenBank/DDBJ whole genome shotgun (WGS) entry which is preliminary data.</text>
</comment>
<keyword evidence="4" id="KW-1003">Cell membrane</keyword>
<keyword evidence="7" id="KW-0249">Electron transport</keyword>
<evidence type="ECO:0000256" key="8">
    <source>
        <dbReference type="ARBA" id="ARBA00022989"/>
    </source>
</evidence>
<keyword evidence="3" id="KW-0813">Transport</keyword>
<feature type="transmembrane region" description="Helical" evidence="12">
    <location>
        <begin position="79"/>
        <end position="98"/>
    </location>
</feature>
<protein>
    <submittedName>
        <fullName evidence="14">Permease</fullName>
    </submittedName>
</protein>
<evidence type="ECO:0000256" key="1">
    <source>
        <dbReference type="ARBA" id="ARBA00004651"/>
    </source>
</evidence>
<feature type="transmembrane region" description="Helical" evidence="12">
    <location>
        <begin position="46"/>
        <end position="67"/>
    </location>
</feature>
<dbReference type="PANTHER" id="PTHR36923">
    <property type="entry name" value="FERREDOXIN"/>
    <property type="match status" value="1"/>
</dbReference>
<sequence length="245" mass="27134">MMCSKLKKNKLFIMIGLLYIGLLLVNPGKALEAFNNSIYYLKEMFIILPVIFLLTVAIEALIPKSVIIKSFGKNSGLKGNFLAFLLGSLSAGPIYAAFPIGKTLLSKGASISNIVIILSSWAVIKVPMLANEAKFLGVDFMLIRWLLTVVAILLMAYITAFILKKKELQAHNDNDENTNSLMIKQEYCIGCGLCVRMLPEMYKMKEGKAVVAVTSMEEESVEEIHKTVQKCPVGAIQYTSKIEQN</sequence>
<evidence type="ECO:0000256" key="4">
    <source>
        <dbReference type="ARBA" id="ARBA00022475"/>
    </source>
</evidence>
<reference evidence="14" key="1">
    <citation type="submission" date="2020-12" db="EMBL/GenBank/DDBJ databases">
        <title>M. sibirica DSM 26468T genome.</title>
        <authorList>
            <person name="Thieme N."/>
            <person name="Rettenmaier R."/>
            <person name="Zverlov V."/>
            <person name="Liebl W."/>
        </authorList>
    </citation>
    <scope>NUCLEOTIDE SEQUENCE</scope>
    <source>
        <strain evidence="14">DSM 26468</strain>
    </source>
</reference>
<feature type="transmembrane region" description="Helical" evidence="12">
    <location>
        <begin position="142"/>
        <end position="163"/>
    </location>
</feature>
<dbReference type="AlphaFoldDB" id="A0A8J7KU81"/>
<evidence type="ECO:0000256" key="3">
    <source>
        <dbReference type="ARBA" id="ARBA00022448"/>
    </source>
</evidence>
<feature type="domain" description="4Fe-4S ferredoxin-type" evidence="13">
    <location>
        <begin position="179"/>
        <end position="207"/>
    </location>
</feature>
<evidence type="ECO:0000259" key="13">
    <source>
        <dbReference type="PROSITE" id="PS51379"/>
    </source>
</evidence>
<dbReference type="RefSeq" id="WP_197662441.1">
    <property type="nucleotide sequence ID" value="NZ_JAEAGR010000018.1"/>
</dbReference>
<dbReference type="Pfam" id="PF03773">
    <property type="entry name" value="ArsP_1"/>
    <property type="match status" value="1"/>
</dbReference>
<evidence type="ECO:0000313" key="14">
    <source>
        <dbReference type="EMBL" id="MBH1942186.1"/>
    </source>
</evidence>
<evidence type="ECO:0000256" key="2">
    <source>
        <dbReference type="ARBA" id="ARBA00006386"/>
    </source>
</evidence>
<dbReference type="InterPro" id="IPR017896">
    <property type="entry name" value="4Fe4S_Fe-S-bd"/>
</dbReference>
<dbReference type="GO" id="GO:0051536">
    <property type="term" value="F:iron-sulfur cluster binding"/>
    <property type="evidence" value="ECO:0007669"/>
    <property type="project" value="UniProtKB-KW"/>
</dbReference>
<dbReference type="GO" id="GO:0046872">
    <property type="term" value="F:metal ion binding"/>
    <property type="evidence" value="ECO:0007669"/>
    <property type="project" value="UniProtKB-KW"/>
</dbReference>
<dbReference type="EMBL" id="JAEAGR010000018">
    <property type="protein sequence ID" value="MBH1942186.1"/>
    <property type="molecule type" value="Genomic_DNA"/>
</dbReference>
<keyword evidence="10" id="KW-0411">Iron-sulfur</keyword>
<keyword evidence="5 12" id="KW-0812">Transmembrane</keyword>
<organism evidence="14 15">
    <name type="scientific">Mobilitalea sibirica</name>
    <dbReference type="NCBI Taxonomy" id="1462919"/>
    <lineage>
        <taxon>Bacteria</taxon>
        <taxon>Bacillati</taxon>
        <taxon>Bacillota</taxon>
        <taxon>Clostridia</taxon>
        <taxon>Lachnospirales</taxon>
        <taxon>Lachnospiraceae</taxon>
        <taxon>Mobilitalea</taxon>
    </lineage>
</organism>
<evidence type="ECO:0000256" key="7">
    <source>
        <dbReference type="ARBA" id="ARBA00022982"/>
    </source>
</evidence>
<evidence type="ECO:0000256" key="12">
    <source>
        <dbReference type="SAM" id="Phobius"/>
    </source>
</evidence>
<evidence type="ECO:0000256" key="9">
    <source>
        <dbReference type="ARBA" id="ARBA00023004"/>
    </source>
</evidence>
<evidence type="ECO:0000256" key="6">
    <source>
        <dbReference type="ARBA" id="ARBA00022723"/>
    </source>
</evidence>
<comment type="subcellular location">
    <subcellularLocation>
        <location evidence="1">Cell membrane</location>
        <topology evidence="1">Multi-pass membrane protein</topology>
    </subcellularLocation>
</comment>
<gene>
    <name evidence="14" type="ORF">I5677_14900</name>
</gene>
<dbReference type="InterPro" id="IPR051269">
    <property type="entry name" value="Fe-S_cluster_ET"/>
</dbReference>
<dbReference type="Gene3D" id="3.30.70.20">
    <property type="match status" value="1"/>
</dbReference>
<dbReference type="GO" id="GO:0005886">
    <property type="term" value="C:plasma membrane"/>
    <property type="evidence" value="ECO:0007669"/>
    <property type="project" value="UniProtKB-SubCell"/>
</dbReference>
<keyword evidence="8 12" id="KW-1133">Transmembrane helix</keyword>
<name>A0A8J7KU81_9FIRM</name>
<keyword evidence="15" id="KW-1185">Reference proteome</keyword>
<dbReference type="Proteomes" id="UP000623269">
    <property type="component" value="Unassembled WGS sequence"/>
</dbReference>
<keyword evidence="6" id="KW-0479">Metal-binding</keyword>